<dbReference type="SUPFAM" id="SSF51569">
    <property type="entry name" value="Aldolase"/>
    <property type="match status" value="1"/>
</dbReference>
<keyword evidence="2 3" id="KW-0808">Transferase</keyword>
<organism evidence="5 6">
    <name type="scientific">Nocardiopsis endophytica</name>
    <dbReference type="NCBI Taxonomy" id="3018445"/>
    <lineage>
        <taxon>Bacteria</taxon>
        <taxon>Bacillati</taxon>
        <taxon>Actinomycetota</taxon>
        <taxon>Actinomycetes</taxon>
        <taxon>Streptosporangiales</taxon>
        <taxon>Nocardiopsidaceae</taxon>
        <taxon>Nocardiopsis</taxon>
    </lineage>
</organism>
<evidence type="ECO:0000313" key="6">
    <source>
        <dbReference type="Proteomes" id="UP001527866"/>
    </source>
</evidence>
<keyword evidence="3" id="KW-0028">Amino-acid biosynthesis</keyword>
<evidence type="ECO:0000256" key="2">
    <source>
        <dbReference type="ARBA" id="ARBA00022679"/>
    </source>
</evidence>
<protein>
    <recommendedName>
        <fullName evidence="3">Phospho-2-dehydro-3-deoxyheptonate aldolase</fullName>
        <ecNumber evidence="3">2.5.1.54</ecNumber>
    </recommendedName>
</protein>
<feature type="region of interest" description="Disordered" evidence="4">
    <location>
        <begin position="1"/>
        <end position="23"/>
    </location>
</feature>
<proteinExistence type="inferred from homology"/>
<gene>
    <name evidence="5" type="ORF">O4J56_21965</name>
</gene>
<name>A0ABT4U8P8_9ACTN</name>
<evidence type="ECO:0000313" key="5">
    <source>
        <dbReference type="EMBL" id="MDA2813328.1"/>
    </source>
</evidence>
<dbReference type="EC" id="2.5.1.54" evidence="3"/>
<keyword evidence="3" id="KW-0057">Aromatic amino acid biosynthesis</keyword>
<comment type="catalytic activity">
    <reaction evidence="3">
        <text>D-erythrose 4-phosphate + phosphoenolpyruvate + H2O = 7-phospho-2-dehydro-3-deoxy-D-arabino-heptonate + phosphate</text>
        <dbReference type="Rhea" id="RHEA:14717"/>
        <dbReference type="ChEBI" id="CHEBI:15377"/>
        <dbReference type="ChEBI" id="CHEBI:16897"/>
        <dbReference type="ChEBI" id="CHEBI:43474"/>
        <dbReference type="ChEBI" id="CHEBI:58394"/>
        <dbReference type="ChEBI" id="CHEBI:58702"/>
        <dbReference type="EC" id="2.5.1.54"/>
    </reaction>
</comment>
<sequence>MDDVLHEAGSDTAPQQPDWAGDPFLPTARRELAMRPPLVRVGDTDRLRALLARVARGEAHVVLAGDCAEDPAECGARDVAAKSGLVEMLAGRMKLASRRPVVRAARIAGQYAKPRSRPTESVAGVELESFRGHLVNGPEPDPRIRRPDPARLLGGYAAARTAMGHLGWLGSRGAADGAGPVWTAHEALLLDYELPLVRPAGDGRELLASTHWPWLGERTRDPDGRHAALLARVANPVACKVGPSASPDELVRLCALLDPDRRPGRLALTARMGADTVADALPPLVAAVRRAGHPVVWVCDPMHGNTVSTPAGLKTRYVEAIVQEVAGFQAAVRGAGGVAGGLHLEATPEPVTECVWDRGRVGDVAGKYTTFCDPRLNPEQAAAVVGAWIG</sequence>
<comment type="caution">
    <text evidence="5">The sequence shown here is derived from an EMBL/GenBank/DDBJ whole genome shotgun (WGS) entry which is preliminary data.</text>
</comment>
<dbReference type="Pfam" id="PF01474">
    <property type="entry name" value="DAHP_synth_2"/>
    <property type="match status" value="2"/>
</dbReference>
<keyword evidence="6" id="KW-1185">Reference proteome</keyword>
<accession>A0ABT4U8P8</accession>
<evidence type="ECO:0000256" key="4">
    <source>
        <dbReference type="SAM" id="MobiDB-lite"/>
    </source>
</evidence>
<dbReference type="GO" id="GO:0003849">
    <property type="term" value="F:3-deoxy-7-phosphoheptulonate synthase activity"/>
    <property type="evidence" value="ECO:0007669"/>
    <property type="project" value="UniProtKB-EC"/>
</dbReference>
<dbReference type="Gene3D" id="3.20.20.70">
    <property type="entry name" value="Aldolase class I"/>
    <property type="match status" value="1"/>
</dbReference>
<dbReference type="EMBL" id="JAQFWQ010000074">
    <property type="protein sequence ID" value="MDA2813328.1"/>
    <property type="molecule type" value="Genomic_DNA"/>
</dbReference>
<dbReference type="InterPro" id="IPR013785">
    <property type="entry name" value="Aldolase_TIM"/>
</dbReference>
<dbReference type="PANTHER" id="PTHR21337">
    <property type="entry name" value="PHOSPHO-2-DEHYDRO-3-DEOXYHEPTONATE ALDOLASE 1, 2"/>
    <property type="match status" value="1"/>
</dbReference>
<dbReference type="InterPro" id="IPR002480">
    <property type="entry name" value="DAHP_synth_2"/>
</dbReference>
<comment type="pathway">
    <text evidence="3">Metabolic intermediate biosynthesis; chorismate biosynthesis; chorismate from D-erythrose 4-phosphate and phosphoenolpyruvate: step 1/7.</text>
</comment>
<dbReference type="PANTHER" id="PTHR21337:SF0">
    <property type="entry name" value="PHOSPHO-2-DEHYDRO-3-DEOXYHEPTONATE ALDOLASE"/>
    <property type="match status" value="1"/>
</dbReference>
<evidence type="ECO:0000256" key="1">
    <source>
        <dbReference type="ARBA" id="ARBA00008911"/>
    </source>
</evidence>
<reference evidence="5 6" key="1">
    <citation type="submission" date="2023-01" db="EMBL/GenBank/DDBJ databases">
        <title>Draft genome sequence of Nocardiopsis sp. RSe5-2 isolated from halophytes.</title>
        <authorList>
            <person name="Duangmal K."/>
            <person name="Chantavorakit T."/>
        </authorList>
    </citation>
    <scope>NUCLEOTIDE SEQUENCE [LARGE SCALE GENOMIC DNA]</scope>
    <source>
        <strain evidence="5 6">RSe5-2</strain>
    </source>
</reference>
<dbReference type="Proteomes" id="UP001527866">
    <property type="component" value="Unassembled WGS sequence"/>
</dbReference>
<evidence type="ECO:0000256" key="3">
    <source>
        <dbReference type="RuleBase" id="RU363071"/>
    </source>
</evidence>
<comment type="similarity">
    <text evidence="1 3">Belongs to the class-II DAHP synthase family.</text>
</comment>